<dbReference type="SUPFAM" id="SSF56112">
    <property type="entry name" value="Protein kinase-like (PK-like)"/>
    <property type="match status" value="1"/>
</dbReference>
<dbReference type="SMART" id="SM00220">
    <property type="entry name" value="S_TKc"/>
    <property type="match status" value="1"/>
</dbReference>
<name>A0A6C0EA18_9ZZZZ</name>
<dbReference type="EMBL" id="MN739773">
    <property type="protein sequence ID" value="QHT25592.1"/>
    <property type="molecule type" value="Genomic_DNA"/>
</dbReference>
<dbReference type="PANTHER" id="PTHR24419:SF18">
    <property type="entry name" value="SERINE_THREONINE-PROTEIN KINASE HASPIN"/>
    <property type="match status" value="1"/>
</dbReference>
<feature type="domain" description="Protein kinase" evidence="2">
    <location>
        <begin position="96"/>
        <end position="507"/>
    </location>
</feature>
<dbReference type="PROSITE" id="PS50011">
    <property type="entry name" value="PROTEIN_KINASE_DOM"/>
    <property type="match status" value="1"/>
</dbReference>
<protein>
    <recommendedName>
        <fullName evidence="2">Protein kinase domain-containing protein</fullName>
    </recommendedName>
</protein>
<dbReference type="GO" id="GO:0035556">
    <property type="term" value="P:intracellular signal transduction"/>
    <property type="evidence" value="ECO:0007669"/>
    <property type="project" value="TreeGrafter"/>
</dbReference>
<dbReference type="GO" id="GO:0005524">
    <property type="term" value="F:ATP binding"/>
    <property type="evidence" value="ECO:0007669"/>
    <property type="project" value="InterPro"/>
</dbReference>
<sequence>MQSNKYLNKQDTDDKSVLTLSSMRERRNDTTKFRIDFIKNLMQGKELQPIVNFDSTATEEYTGKSYDDDESGDSYDTRIVLKKRTHDINKIISQIGGKLKYIKSGTTGHTFKGTAVDDYGEFDYGVKVVAYPRRDKYGSINNTKRPENAEIMMIKLLSYFVVKKQTPHIVLPIGTFNTSIKRFVNLIEEDVVSSSNEKYNEFVQKYKKNEYHDEVSILISEWANRGDLLDYIRNNYKNFSAMHWKVFFFQILSVLAVIQSKYPSFRHNDLKANNVLIQKISRDRQYMNYKVDGVAYRIPNIGYQVKLWDFDFACIPGIVDNIKVESKWTKDINVTPEQNRYYDVHYFFNTLTRKGFFPQFLKEPEIPKDAIEFVQRVVPEKYRSGKNIHERGRILVNDEYLTPSEILRQDPYFEEFRKNAELLQRQKIKHKTKLSSILQSDNIDDAVVQFLGGNRKKSSVKKTKVKLDGLMENNDMDDDIVKLLVDKKKKSTKKHKTHKKESKSKKA</sequence>
<evidence type="ECO:0000259" key="2">
    <source>
        <dbReference type="PROSITE" id="PS50011"/>
    </source>
</evidence>
<proteinExistence type="predicted"/>
<dbReference type="GO" id="GO:0072354">
    <property type="term" value="F:histone H3T3 kinase activity"/>
    <property type="evidence" value="ECO:0007669"/>
    <property type="project" value="TreeGrafter"/>
</dbReference>
<dbReference type="InterPro" id="IPR000719">
    <property type="entry name" value="Prot_kinase_dom"/>
</dbReference>
<feature type="region of interest" description="Disordered" evidence="1">
    <location>
        <begin position="487"/>
        <end position="507"/>
    </location>
</feature>
<accession>A0A6C0EA18</accession>
<evidence type="ECO:0000313" key="3">
    <source>
        <dbReference type="EMBL" id="QHT25592.1"/>
    </source>
</evidence>
<dbReference type="GO" id="GO:0005737">
    <property type="term" value="C:cytoplasm"/>
    <property type="evidence" value="ECO:0007669"/>
    <property type="project" value="TreeGrafter"/>
</dbReference>
<dbReference type="GO" id="GO:0000278">
    <property type="term" value="P:mitotic cell cycle"/>
    <property type="evidence" value="ECO:0007669"/>
    <property type="project" value="TreeGrafter"/>
</dbReference>
<dbReference type="PROSITE" id="PS00108">
    <property type="entry name" value="PROTEIN_KINASE_ST"/>
    <property type="match status" value="1"/>
</dbReference>
<dbReference type="InterPro" id="IPR011009">
    <property type="entry name" value="Kinase-like_dom_sf"/>
</dbReference>
<evidence type="ECO:0000256" key="1">
    <source>
        <dbReference type="SAM" id="MobiDB-lite"/>
    </source>
</evidence>
<dbReference type="PANTHER" id="PTHR24419">
    <property type="entry name" value="INTERLEUKIN-1 RECEPTOR-ASSOCIATED KINASE"/>
    <property type="match status" value="1"/>
</dbReference>
<dbReference type="GO" id="GO:0005634">
    <property type="term" value="C:nucleus"/>
    <property type="evidence" value="ECO:0007669"/>
    <property type="project" value="TreeGrafter"/>
</dbReference>
<dbReference type="InterPro" id="IPR008271">
    <property type="entry name" value="Ser/Thr_kinase_AS"/>
</dbReference>
<dbReference type="AlphaFoldDB" id="A0A6C0EA18"/>
<reference evidence="3" key="1">
    <citation type="journal article" date="2020" name="Nature">
        <title>Giant virus diversity and host interactions through global metagenomics.</title>
        <authorList>
            <person name="Schulz F."/>
            <person name="Roux S."/>
            <person name="Paez-Espino D."/>
            <person name="Jungbluth S."/>
            <person name="Walsh D.A."/>
            <person name="Denef V.J."/>
            <person name="McMahon K.D."/>
            <person name="Konstantinidis K.T."/>
            <person name="Eloe-Fadrosh E.A."/>
            <person name="Kyrpides N.C."/>
            <person name="Woyke T."/>
        </authorList>
    </citation>
    <scope>NUCLEOTIDE SEQUENCE</scope>
    <source>
        <strain evidence="3">GVMAG-M-3300023179-27</strain>
    </source>
</reference>
<dbReference type="Gene3D" id="1.10.510.10">
    <property type="entry name" value="Transferase(Phosphotransferase) domain 1"/>
    <property type="match status" value="1"/>
</dbReference>
<organism evidence="3">
    <name type="scientific">viral metagenome</name>
    <dbReference type="NCBI Taxonomy" id="1070528"/>
    <lineage>
        <taxon>unclassified sequences</taxon>
        <taxon>metagenomes</taxon>
        <taxon>organismal metagenomes</taxon>
    </lineage>
</organism>